<evidence type="ECO:0000313" key="2">
    <source>
        <dbReference type="EMBL" id="OXA98410.1"/>
    </source>
</evidence>
<keyword evidence="1" id="KW-0812">Transmembrane</keyword>
<accession>A0ABX4CNA2</accession>
<name>A0ABX4CNA2_FLAHY</name>
<gene>
    <name evidence="2" type="ORF">B0A62_01010</name>
</gene>
<organism evidence="2 3">
    <name type="scientific">Flavobacterium hydatis</name>
    <name type="common">Cytophaga aquatilis</name>
    <dbReference type="NCBI Taxonomy" id="991"/>
    <lineage>
        <taxon>Bacteria</taxon>
        <taxon>Pseudomonadati</taxon>
        <taxon>Bacteroidota</taxon>
        <taxon>Flavobacteriia</taxon>
        <taxon>Flavobacteriales</taxon>
        <taxon>Flavobacteriaceae</taxon>
        <taxon>Flavobacterium</taxon>
    </lineage>
</organism>
<dbReference type="Proteomes" id="UP000198424">
    <property type="component" value="Unassembled WGS sequence"/>
</dbReference>
<evidence type="ECO:0000256" key="1">
    <source>
        <dbReference type="SAM" id="Phobius"/>
    </source>
</evidence>
<feature type="transmembrane region" description="Helical" evidence="1">
    <location>
        <begin position="56"/>
        <end position="78"/>
    </location>
</feature>
<comment type="caution">
    <text evidence="2">The sequence shown here is derived from an EMBL/GenBank/DDBJ whole genome shotgun (WGS) entry which is preliminary data.</text>
</comment>
<dbReference type="EMBL" id="MUGY01000001">
    <property type="protein sequence ID" value="OXA98410.1"/>
    <property type="molecule type" value="Genomic_DNA"/>
</dbReference>
<keyword evidence="3" id="KW-1185">Reference proteome</keyword>
<keyword evidence="1" id="KW-0472">Membrane</keyword>
<keyword evidence="1" id="KW-1133">Transmembrane helix</keyword>
<proteinExistence type="predicted"/>
<reference evidence="2 3" key="1">
    <citation type="submission" date="2016-11" db="EMBL/GenBank/DDBJ databases">
        <title>Whole genomes of Flavobacteriaceae.</title>
        <authorList>
            <person name="Stine C."/>
            <person name="Li C."/>
            <person name="Tadesse D."/>
        </authorList>
    </citation>
    <scope>NUCLEOTIDE SEQUENCE [LARGE SCALE GENOMIC DNA]</scope>
    <source>
        <strain evidence="2 3">ATCC 29551</strain>
    </source>
</reference>
<evidence type="ECO:0000313" key="3">
    <source>
        <dbReference type="Proteomes" id="UP000198424"/>
    </source>
</evidence>
<feature type="transmembrane region" description="Helical" evidence="1">
    <location>
        <begin position="90"/>
        <end position="107"/>
    </location>
</feature>
<sequence length="116" mass="13931">MVAAFIIGTVFYLREILIKKLKKHLEESQERNYLKYLLMFLTPISYLKIDSITKYYLIFVALCILLSVYLYLADYFYLVSYNGAYHFVSYYYLVLPILIIGTVFYFIKSRQIRNNL</sequence>
<protein>
    <submittedName>
        <fullName evidence="2">Uncharacterized protein</fullName>
    </submittedName>
</protein>